<dbReference type="PANTHER" id="PTHR43689:SF8">
    <property type="entry name" value="ALPHA_BETA-HYDROLASES SUPERFAMILY PROTEIN"/>
    <property type="match status" value="1"/>
</dbReference>
<dbReference type="InterPro" id="IPR000073">
    <property type="entry name" value="AB_hydrolase_1"/>
</dbReference>
<feature type="domain" description="AB hydrolase-1" evidence="1">
    <location>
        <begin position="60"/>
        <end position="291"/>
    </location>
</feature>
<dbReference type="SUPFAM" id="SSF53474">
    <property type="entry name" value="alpha/beta-Hydrolases"/>
    <property type="match status" value="1"/>
</dbReference>
<dbReference type="Pfam" id="PF00561">
    <property type="entry name" value="Abhydrolase_1"/>
    <property type="match status" value="1"/>
</dbReference>
<comment type="caution">
    <text evidence="2">The sequence shown here is derived from an EMBL/GenBank/DDBJ whole genome shotgun (WGS) entry which is preliminary data.</text>
</comment>
<evidence type="ECO:0000313" key="3">
    <source>
        <dbReference type="Proteomes" id="UP000192997"/>
    </source>
</evidence>
<name>A0A1X4G5P8_9CYAN</name>
<dbReference type="InterPro" id="IPR029058">
    <property type="entry name" value="AB_hydrolase_fold"/>
</dbReference>
<dbReference type="PANTHER" id="PTHR43689">
    <property type="entry name" value="HYDROLASE"/>
    <property type="match status" value="1"/>
</dbReference>
<dbReference type="RefSeq" id="WP_085728696.1">
    <property type="nucleotide sequence ID" value="NZ_NBYN01000054.1"/>
</dbReference>
<dbReference type="GO" id="GO:0016787">
    <property type="term" value="F:hydrolase activity"/>
    <property type="evidence" value="ECO:0007669"/>
    <property type="project" value="UniProtKB-KW"/>
</dbReference>
<organism evidence="2 3">
    <name type="scientific">Cylindrospermopsis raciborskii CENA303</name>
    <dbReference type="NCBI Taxonomy" id="1170769"/>
    <lineage>
        <taxon>Bacteria</taxon>
        <taxon>Bacillati</taxon>
        <taxon>Cyanobacteriota</taxon>
        <taxon>Cyanophyceae</taxon>
        <taxon>Nostocales</taxon>
        <taxon>Aphanizomenonaceae</taxon>
        <taxon>Cylindrospermopsis</taxon>
    </lineage>
</organism>
<reference evidence="3" key="1">
    <citation type="submission" date="2017-04" db="EMBL/GenBank/DDBJ databases">
        <authorList>
            <person name="Abreu V.A."/>
            <person name="Popin R.V."/>
            <person name="Rigonato J."/>
            <person name="Andreote A.P."/>
            <person name="Schaker P.C."/>
            <person name="Hoff-Risseti C."/>
            <person name="Alvarenga D.O."/>
            <person name="Varani A.M."/>
            <person name="Fiore M.F."/>
        </authorList>
    </citation>
    <scope>NUCLEOTIDE SEQUENCE [LARGE SCALE GENOMIC DNA]</scope>
    <source>
        <strain evidence="3">CENA303</strain>
    </source>
</reference>
<evidence type="ECO:0000259" key="1">
    <source>
        <dbReference type="Pfam" id="PF00561"/>
    </source>
</evidence>
<keyword evidence="2" id="KW-0378">Hydrolase</keyword>
<dbReference type="Gene3D" id="3.40.50.1820">
    <property type="entry name" value="alpha/beta hydrolase"/>
    <property type="match status" value="1"/>
</dbReference>
<dbReference type="AlphaFoldDB" id="A0A1X4G5P8"/>
<evidence type="ECO:0000313" key="2">
    <source>
        <dbReference type="EMBL" id="OSO89829.1"/>
    </source>
</evidence>
<gene>
    <name evidence="2" type="ORF">B7O87_10685</name>
</gene>
<dbReference type="EMBL" id="NBYN01000054">
    <property type="protein sequence ID" value="OSO89829.1"/>
    <property type="molecule type" value="Genomic_DNA"/>
</dbReference>
<sequence>MSKNQPPGSQTNFLPSAVEQLSEPTSVALAQSIQIEEMITPLSPQPIRTSYVLQGSGNTPILLIHGFDSSVLEFRRLLPLLALTHPTWAVDLLGFGFTERQRDIGYSPAAIKTHLYHFWKTLIGQPVILLGASMGGAAAIDFALTYPELVQKLILIDSAGLKGGSALSKLIFPQLYSLAAEFLRNSQVRDRICRSAYKNPSLINDDTLCCRDLHIEMANWKESLITFTQSGGYQAFKLQQLGKIGQPTLILWGDSDRILGTKDGEKFRQAIPQSQLIWIPDCGHIPHVEKPEITAHHILDFTSKIL</sequence>
<protein>
    <submittedName>
        <fullName evidence="2">2-hydroxy-6-oxohepta-2,4-dienoate hydrolase</fullName>
    </submittedName>
</protein>
<dbReference type="PRINTS" id="PR00412">
    <property type="entry name" value="EPOXHYDRLASE"/>
</dbReference>
<accession>A0A1X4G5P8</accession>
<dbReference type="Proteomes" id="UP000192997">
    <property type="component" value="Unassembled WGS sequence"/>
</dbReference>
<dbReference type="PRINTS" id="PR00111">
    <property type="entry name" value="ABHYDROLASE"/>
</dbReference>
<dbReference type="InterPro" id="IPR000639">
    <property type="entry name" value="Epox_hydrolase-like"/>
</dbReference>
<proteinExistence type="predicted"/>